<dbReference type="GO" id="GO:0097367">
    <property type="term" value="F:carbohydrate derivative binding"/>
    <property type="evidence" value="ECO:0007669"/>
    <property type="project" value="InterPro"/>
</dbReference>
<dbReference type="InterPro" id="IPR001347">
    <property type="entry name" value="SIS_dom"/>
</dbReference>
<dbReference type="PANTHER" id="PTHR30390">
    <property type="entry name" value="SEDOHEPTULOSE 7-PHOSPHATE ISOMERASE / DNAA INITIATOR-ASSOCIATING FACTOR FOR REPLICATION INITIATION"/>
    <property type="match status" value="1"/>
</dbReference>
<accession>A0A0X8H2A8</accession>
<dbReference type="SUPFAM" id="SSF53697">
    <property type="entry name" value="SIS domain"/>
    <property type="match status" value="1"/>
</dbReference>
<evidence type="ECO:0000259" key="1">
    <source>
        <dbReference type="PROSITE" id="PS51464"/>
    </source>
</evidence>
<dbReference type="NCBIfam" id="NF002805">
    <property type="entry name" value="PRK02947.1"/>
    <property type="match status" value="1"/>
</dbReference>
<dbReference type="EMBL" id="CP013213">
    <property type="protein sequence ID" value="AMC94654.1"/>
    <property type="molecule type" value="Genomic_DNA"/>
</dbReference>
<keyword evidence="3" id="KW-1185">Reference proteome</keyword>
<dbReference type="STRING" id="1514105.AOC36_08165"/>
<dbReference type="Gene3D" id="3.40.50.10490">
    <property type="entry name" value="Glucose-6-phosphate isomerase like protein, domain 1"/>
    <property type="match status" value="1"/>
</dbReference>
<protein>
    <recommendedName>
        <fullName evidence="1">SIS domain-containing protein</fullName>
    </recommendedName>
</protein>
<dbReference type="InterPro" id="IPR046348">
    <property type="entry name" value="SIS_dom_sf"/>
</dbReference>
<dbReference type="PANTHER" id="PTHR30390:SF7">
    <property type="entry name" value="PHOSPHOHEPTOSE ISOMERASE"/>
    <property type="match status" value="1"/>
</dbReference>
<evidence type="ECO:0000313" key="3">
    <source>
        <dbReference type="Proteomes" id="UP000063781"/>
    </source>
</evidence>
<dbReference type="GO" id="GO:1901135">
    <property type="term" value="P:carbohydrate derivative metabolic process"/>
    <property type="evidence" value="ECO:0007669"/>
    <property type="project" value="InterPro"/>
</dbReference>
<feature type="domain" description="SIS" evidence="1">
    <location>
        <begin position="31"/>
        <end position="210"/>
    </location>
</feature>
<dbReference type="CDD" id="cd05013">
    <property type="entry name" value="SIS_RpiR"/>
    <property type="match status" value="1"/>
</dbReference>
<dbReference type="Proteomes" id="UP000063781">
    <property type="component" value="Chromosome"/>
</dbReference>
<dbReference type="Pfam" id="PF13580">
    <property type="entry name" value="SIS_2"/>
    <property type="match status" value="1"/>
</dbReference>
<dbReference type="InterPro" id="IPR050099">
    <property type="entry name" value="SIS_GmhA/DiaA_subfam"/>
</dbReference>
<name>A0A0X8H2A8_9FIRM</name>
<reference evidence="2 3" key="1">
    <citation type="submission" date="2015-10" db="EMBL/GenBank/DDBJ databases">
        <title>Erysipelothrix larvae sp. LV19 isolated from the larval gut of the rhinoceros beetle, Trypoxylus dichotomus.</title>
        <authorList>
            <person name="Lim S."/>
            <person name="Kim B.-C."/>
        </authorList>
    </citation>
    <scope>NUCLEOTIDE SEQUENCE [LARGE SCALE GENOMIC DNA]</scope>
    <source>
        <strain evidence="2 3">LV19</strain>
    </source>
</reference>
<dbReference type="AlphaFoldDB" id="A0A0X8H2A8"/>
<dbReference type="OrthoDB" id="9805185at2"/>
<sequence>MSFQFFDKIKENIERVSNEETQKIVTLSEMLYEAVVNKQSIYIFGAGHAGIISCEMYYRAGGFMLFNPIFPRELSIDNEPITITSQIERLEGYGRVIAMKANFKTNDLLIVHSVSGRNSAGIDVALVAKENGAHVVAITNLEYSKSVSSRHSSGKRLYEVSDLIIDNHGVIGDAICELEGSQQKVASSSTIIATVILNEAITQLAQRLVDEGLKDLPFFTSANLDGGDQKNENLYKIYRDQIHYRYK</sequence>
<dbReference type="InterPro" id="IPR035472">
    <property type="entry name" value="RpiR-like_SIS"/>
</dbReference>
<dbReference type="KEGG" id="erl:AOC36_08165"/>
<dbReference type="PROSITE" id="PS51464">
    <property type="entry name" value="SIS"/>
    <property type="match status" value="1"/>
</dbReference>
<gene>
    <name evidence="2" type="ORF">AOC36_08165</name>
</gene>
<evidence type="ECO:0000313" key="2">
    <source>
        <dbReference type="EMBL" id="AMC94654.1"/>
    </source>
</evidence>
<proteinExistence type="predicted"/>
<organism evidence="2 3">
    <name type="scientific">Erysipelothrix larvae</name>
    <dbReference type="NCBI Taxonomy" id="1514105"/>
    <lineage>
        <taxon>Bacteria</taxon>
        <taxon>Bacillati</taxon>
        <taxon>Bacillota</taxon>
        <taxon>Erysipelotrichia</taxon>
        <taxon>Erysipelotrichales</taxon>
        <taxon>Erysipelotrichaceae</taxon>
        <taxon>Erysipelothrix</taxon>
    </lineage>
</organism>